<evidence type="ECO:0000313" key="8">
    <source>
        <dbReference type="Proteomes" id="UP000000689"/>
    </source>
</evidence>
<dbReference type="AlphaFoldDB" id="G0W5L8"/>
<dbReference type="PANTHER" id="PTHR11132">
    <property type="entry name" value="SOLUTE CARRIER FAMILY 35"/>
    <property type="match status" value="1"/>
</dbReference>
<dbReference type="KEGG" id="ndi:NDAI_0B00450"/>
<feature type="domain" description="Sugar phosphate transporter" evidence="6">
    <location>
        <begin position="10"/>
        <end position="228"/>
    </location>
</feature>
<feature type="transmembrane region" description="Helical" evidence="5">
    <location>
        <begin position="45"/>
        <end position="64"/>
    </location>
</feature>
<reference evidence="7 8" key="1">
    <citation type="journal article" date="2011" name="Proc. Natl. Acad. Sci. U.S.A.">
        <title>Evolutionary erosion of yeast sex chromosomes by mating-type switching accidents.</title>
        <authorList>
            <person name="Gordon J.L."/>
            <person name="Armisen D."/>
            <person name="Proux-Wera E."/>
            <person name="Oheigeartaigh S.S."/>
            <person name="Byrne K.P."/>
            <person name="Wolfe K.H."/>
        </authorList>
    </citation>
    <scope>NUCLEOTIDE SEQUENCE [LARGE SCALE GENOMIC DNA]</scope>
    <source>
        <strain evidence="8">ATCC 10597 / BCRC 20456 / CBS 421 / NBRC 0211 / NRRL Y-12639</strain>
    </source>
</reference>
<feature type="transmembrane region" description="Helical" evidence="5">
    <location>
        <begin position="106"/>
        <end position="125"/>
    </location>
</feature>
<evidence type="ECO:0000256" key="5">
    <source>
        <dbReference type="SAM" id="Phobius"/>
    </source>
</evidence>
<dbReference type="InterPro" id="IPR050186">
    <property type="entry name" value="TPT_transporter"/>
</dbReference>
<evidence type="ECO:0000256" key="1">
    <source>
        <dbReference type="ARBA" id="ARBA00004141"/>
    </source>
</evidence>
<feature type="transmembrane region" description="Helical" evidence="5">
    <location>
        <begin position="369"/>
        <end position="388"/>
    </location>
</feature>
<organism evidence="7 8">
    <name type="scientific">Naumovozyma dairenensis (strain ATCC 10597 / BCRC 20456 / CBS 421 / NBRC 0211 / NRRL Y-12639)</name>
    <name type="common">Saccharomyces dairenensis</name>
    <dbReference type="NCBI Taxonomy" id="1071378"/>
    <lineage>
        <taxon>Eukaryota</taxon>
        <taxon>Fungi</taxon>
        <taxon>Dikarya</taxon>
        <taxon>Ascomycota</taxon>
        <taxon>Saccharomycotina</taxon>
        <taxon>Saccharomycetes</taxon>
        <taxon>Saccharomycetales</taxon>
        <taxon>Saccharomycetaceae</taxon>
        <taxon>Naumovozyma</taxon>
    </lineage>
</organism>
<evidence type="ECO:0000313" key="7">
    <source>
        <dbReference type="EMBL" id="CCD23079.1"/>
    </source>
</evidence>
<gene>
    <name evidence="7" type="primary">NDAI0B00450</name>
    <name evidence="7" type="ordered locus">NDAI_0B00450</name>
</gene>
<evidence type="ECO:0000256" key="3">
    <source>
        <dbReference type="ARBA" id="ARBA00022989"/>
    </source>
</evidence>
<feature type="transmembrane region" description="Helical" evidence="5">
    <location>
        <begin position="131"/>
        <end position="150"/>
    </location>
</feature>
<comment type="subcellular location">
    <subcellularLocation>
        <location evidence="1">Membrane</location>
        <topology evidence="1">Multi-pass membrane protein</topology>
    </subcellularLocation>
</comment>
<accession>G0W5L8</accession>
<keyword evidence="2 5" id="KW-0812">Transmembrane</keyword>
<dbReference type="EMBL" id="HE580268">
    <property type="protein sequence ID" value="CCD23079.1"/>
    <property type="molecule type" value="Genomic_DNA"/>
</dbReference>
<dbReference type="OrthoDB" id="1588579at2759"/>
<feature type="transmembrane region" description="Helical" evidence="5">
    <location>
        <begin position="162"/>
        <end position="181"/>
    </location>
</feature>
<dbReference type="Proteomes" id="UP000000689">
    <property type="component" value="Chromosome 2"/>
</dbReference>
<feature type="domain" description="Sugar phosphate transporter" evidence="6">
    <location>
        <begin position="267"/>
        <end position="385"/>
    </location>
</feature>
<keyword evidence="8" id="KW-1185">Reference proteome</keyword>
<keyword evidence="3 5" id="KW-1133">Transmembrane helix</keyword>
<proteinExistence type="predicted"/>
<feature type="transmembrane region" description="Helical" evidence="5">
    <location>
        <begin position="273"/>
        <end position="298"/>
    </location>
</feature>
<dbReference type="InterPro" id="IPR004853">
    <property type="entry name" value="Sugar_P_trans_dom"/>
</dbReference>
<evidence type="ECO:0000259" key="6">
    <source>
        <dbReference type="Pfam" id="PF03151"/>
    </source>
</evidence>
<dbReference type="RefSeq" id="XP_003668322.1">
    <property type="nucleotide sequence ID" value="XM_003668274.1"/>
</dbReference>
<feature type="transmembrane region" description="Helical" evidence="5">
    <location>
        <begin position="201"/>
        <end position="219"/>
    </location>
</feature>
<dbReference type="HOGENOM" id="CLU_019048_4_1_1"/>
<dbReference type="OMA" id="YDKLTLM"/>
<feature type="transmembrane region" description="Helical" evidence="5">
    <location>
        <begin position="7"/>
        <end position="25"/>
    </location>
</feature>
<dbReference type="GO" id="GO:0016020">
    <property type="term" value="C:membrane"/>
    <property type="evidence" value="ECO:0007669"/>
    <property type="project" value="UniProtKB-SubCell"/>
</dbReference>
<feature type="transmembrane region" description="Helical" evidence="5">
    <location>
        <begin position="318"/>
        <end position="337"/>
    </location>
</feature>
<dbReference type="Pfam" id="PF03151">
    <property type="entry name" value="TPT"/>
    <property type="match status" value="2"/>
</dbReference>
<protein>
    <recommendedName>
        <fullName evidence="6">Sugar phosphate transporter domain-containing protein</fullName>
    </recommendedName>
</protein>
<dbReference type="eggNOG" id="KOG1441">
    <property type="taxonomic scope" value="Eukaryota"/>
</dbReference>
<keyword evidence="4 5" id="KW-0472">Membrane</keyword>
<name>G0W5L8_NAUDC</name>
<sequence length="400" mass="46239">MLLHLRPHLHIIILCICWYAISSLASQVTKQVLTLCPLPLFLGEFQFLYTALLAALSCTMAYYYPSFNNIFPKGTFPEYNRDYNNSDYITRNSSQQKNIITRPTKFIFKTVLPLSVFQFVGKYFGHKGTSLVPISTVASIKTLSPLFILLFQKMLRIKTLPLTKILYFSLFSLVVGVWIIVREDSKFSTKNKNNSIGSSSYGVICAIISMFIFVGQNIYGKKVFTYKSENQINPTLDRVEDYRENSPLPYYEGKMKMPEIQPHKPKSYDKLTLMIYISLVGFALSFCWFMALEFPIIWGHLFHGTSNDLIQEMPWRLYFLNGTFHFLQAMITFHLLGEISTLTYSIANLMKRIAIISVSWVFVGRSVTLWQIVGLLLNVFGLFLYERCSNKRKQIKSRPE</sequence>
<evidence type="ECO:0000256" key="4">
    <source>
        <dbReference type="ARBA" id="ARBA00023136"/>
    </source>
</evidence>
<dbReference type="GeneID" id="11498306"/>
<evidence type="ECO:0000256" key="2">
    <source>
        <dbReference type="ARBA" id="ARBA00022692"/>
    </source>
</evidence>